<dbReference type="PRINTS" id="PR00320">
    <property type="entry name" value="GPROTEINBRPT"/>
</dbReference>
<feature type="compositionally biased region" description="Low complexity" evidence="4">
    <location>
        <begin position="48"/>
        <end position="70"/>
    </location>
</feature>
<keyword evidence="1 3" id="KW-0853">WD repeat</keyword>
<feature type="region of interest" description="Disordered" evidence="4">
    <location>
        <begin position="45"/>
        <end position="74"/>
    </location>
</feature>
<evidence type="ECO:0000313" key="5">
    <source>
        <dbReference type="EMBL" id="RCI05296.1"/>
    </source>
</evidence>
<evidence type="ECO:0000313" key="6">
    <source>
        <dbReference type="Proteomes" id="UP000253551"/>
    </source>
</evidence>
<comment type="caution">
    <text evidence="5">The sequence shown here is derived from an EMBL/GenBank/DDBJ whole genome shotgun (WGS) entry which is preliminary data.</text>
</comment>
<dbReference type="InterPro" id="IPR001680">
    <property type="entry name" value="WD40_rpt"/>
</dbReference>
<organism evidence="5 6">
    <name type="scientific">Rhizopus stolonifer</name>
    <name type="common">Rhizopus nigricans</name>
    <dbReference type="NCBI Taxonomy" id="4846"/>
    <lineage>
        <taxon>Eukaryota</taxon>
        <taxon>Fungi</taxon>
        <taxon>Fungi incertae sedis</taxon>
        <taxon>Mucoromycota</taxon>
        <taxon>Mucoromycotina</taxon>
        <taxon>Mucoromycetes</taxon>
        <taxon>Mucorales</taxon>
        <taxon>Mucorineae</taxon>
        <taxon>Rhizopodaceae</taxon>
        <taxon>Rhizopus</taxon>
    </lineage>
</organism>
<dbReference type="OrthoDB" id="273771at2759"/>
<evidence type="ECO:0000256" key="2">
    <source>
        <dbReference type="ARBA" id="ARBA00022737"/>
    </source>
</evidence>
<dbReference type="InterPro" id="IPR042755">
    <property type="entry name" value="COP1"/>
</dbReference>
<evidence type="ECO:0000256" key="3">
    <source>
        <dbReference type="PROSITE-ProRule" id="PRU00221"/>
    </source>
</evidence>
<evidence type="ECO:0000256" key="1">
    <source>
        <dbReference type="ARBA" id="ARBA00022574"/>
    </source>
</evidence>
<sequence>MPELSDEERARRNELTVRAFPSALPGMRSTPESVISFVSLLSQPRSLNNNNNNSNSNNNTNNNNNNNNNNRDNATTSQSLAFAKVDKIDDELCCDSYYMWAFLLDITTRADQVEEEEKGEDDDQQADDQSTEDAESYDDDDDGNKRLTRQRQLSTEKRLYDRSVSDRMDERFPDLKEVYHSKMTDKKPLNDDESRLNFIKSTYEHFMLGCSRLDSFSSILYDVTRFGRLDVLDTLYYADSPLNTSIVSSVEFDKDDEYFAVGGILKDIKIFDFRMTSGPAGRTQTHCPIRRIKSDNKISCVSWSGYHKSQIASSDYQGVINVWDVNTGQRTSSFTEHKKRAWSVDICNQNPILVASGGDDTTVKVWSLNSQRSVLTFQHKGNICCAKFAPNNGNYLAVGSADHHIICYDLRNPSIPLNTYTGHRKAVSYVKWMNDEELISASTDNSLKLWDRESSECLRTFNGHYNEKNFVGLSINEDWIACGSETNTVHTYHKYSKTPIAQYRFPIDPVPGKLIAENDPTYFVSSVCWKKSTSKLIAANSKGLVRVLELK</sequence>
<name>A0A367KSY7_RHIST</name>
<dbReference type="SMART" id="SM00320">
    <property type="entry name" value="WD40"/>
    <property type="match status" value="7"/>
</dbReference>
<dbReference type="AlphaFoldDB" id="A0A367KSY7"/>
<dbReference type="Gene3D" id="2.130.10.10">
    <property type="entry name" value="YVTN repeat-like/Quinoprotein amine dehydrogenase"/>
    <property type="match status" value="1"/>
</dbReference>
<dbReference type="Proteomes" id="UP000253551">
    <property type="component" value="Unassembled WGS sequence"/>
</dbReference>
<protein>
    <submittedName>
        <fullName evidence="5">Coatomer subunit alpha</fullName>
    </submittedName>
</protein>
<proteinExistence type="predicted"/>
<dbReference type="PROSITE" id="PS50082">
    <property type="entry name" value="WD_REPEATS_2"/>
    <property type="match status" value="2"/>
</dbReference>
<dbReference type="SUPFAM" id="SSF50978">
    <property type="entry name" value="WD40 repeat-like"/>
    <property type="match status" value="1"/>
</dbReference>
<dbReference type="EMBL" id="PJQM01000426">
    <property type="protein sequence ID" value="RCI05296.1"/>
    <property type="molecule type" value="Genomic_DNA"/>
</dbReference>
<dbReference type="InterPro" id="IPR020472">
    <property type="entry name" value="WD40_PAC1"/>
</dbReference>
<feature type="region of interest" description="Disordered" evidence="4">
    <location>
        <begin position="113"/>
        <end position="153"/>
    </location>
</feature>
<feature type="compositionally biased region" description="Acidic residues" evidence="4">
    <location>
        <begin position="113"/>
        <end position="142"/>
    </location>
</feature>
<dbReference type="InterPro" id="IPR015943">
    <property type="entry name" value="WD40/YVTN_repeat-like_dom_sf"/>
</dbReference>
<evidence type="ECO:0000256" key="4">
    <source>
        <dbReference type="SAM" id="MobiDB-lite"/>
    </source>
</evidence>
<reference evidence="5 6" key="1">
    <citation type="journal article" date="2018" name="G3 (Bethesda)">
        <title>Phylogenetic and Phylogenomic Definition of Rhizopus Species.</title>
        <authorList>
            <person name="Gryganskyi A.P."/>
            <person name="Golan J."/>
            <person name="Dolatabadi S."/>
            <person name="Mondo S."/>
            <person name="Robb S."/>
            <person name="Idnurm A."/>
            <person name="Muszewska A."/>
            <person name="Steczkiewicz K."/>
            <person name="Masonjones S."/>
            <person name="Liao H.L."/>
            <person name="Gajdeczka M.T."/>
            <person name="Anike F."/>
            <person name="Vuek A."/>
            <person name="Anishchenko I.M."/>
            <person name="Voigt K."/>
            <person name="de Hoog G.S."/>
            <person name="Smith M.E."/>
            <person name="Heitman J."/>
            <person name="Vilgalys R."/>
            <person name="Stajich J.E."/>
        </authorList>
    </citation>
    <scope>NUCLEOTIDE SEQUENCE [LARGE SCALE GENOMIC DNA]</scope>
    <source>
        <strain evidence="5 6">LSU 92-RS-03</strain>
    </source>
</reference>
<feature type="repeat" description="WD" evidence="3">
    <location>
        <begin position="334"/>
        <end position="376"/>
    </location>
</feature>
<keyword evidence="6" id="KW-1185">Reference proteome</keyword>
<dbReference type="PANTHER" id="PTHR44080">
    <property type="entry name" value="E3 UBIQUITIN-PROTEIN LIGASE COP1"/>
    <property type="match status" value="1"/>
</dbReference>
<dbReference type="GO" id="GO:0061630">
    <property type="term" value="F:ubiquitin protein ligase activity"/>
    <property type="evidence" value="ECO:0007669"/>
    <property type="project" value="InterPro"/>
</dbReference>
<dbReference type="InterPro" id="IPR036322">
    <property type="entry name" value="WD40_repeat_dom_sf"/>
</dbReference>
<dbReference type="Pfam" id="PF00400">
    <property type="entry name" value="WD40"/>
    <property type="match status" value="4"/>
</dbReference>
<dbReference type="CDD" id="cd00200">
    <property type="entry name" value="WD40"/>
    <property type="match status" value="1"/>
</dbReference>
<accession>A0A367KSY7</accession>
<dbReference type="PROSITE" id="PS50294">
    <property type="entry name" value="WD_REPEATS_REGION"/>
    <property type="match status" value="1"/>
</dbReference>
<dbReference type="PANTHER" id="PTHR44080:SF6">
    <property type="entry name" value="CHROMOSOME UNDETERMINED SCAFFOLD_30, WHOLE GENOME SHOTGUN SEQUENCE"/>
    <property type="match status" value="1"/>
</dbReference>
<feature type="repeat" description="WD" evidence="3">
    <location>
        <begin position="420"/>
        <end position="460"/>
    </location>
</feature>
<dbReference type="STRING" id="4846.A0A367KSY7"/>
<keyword evidence="2" id="KW-0677">Repeat</keyword>
<gene>
    <name evidence="5" type="primary">COP1_3</name>
    <name evidence="5" type="ORF">CU098_012786</name>
</gene>